<protein>
    <submittedName>
        <fullName evidence="2">Uncharacterized protein</fullName>
    </submittedName>
</protein>
<evidence type="ECO:0000256" key="1">
    <source>
        <dbReference type="SAM" id="MobiDB-lite"/>
    </source>
</evidence>
<feature type="compositionally biased region" description="Polar residues" evidence="1">
    <location>
        <begin position="1310"/>
        <end position="1322"/>
    </location>
</feature>
<evidence type="ECO:0000313" key="3">
    <source>
        <dbReference type="Proteomes" id="UP000673552"/>
    </source>
</evidence>
<reference evidence="3" key="2">
    <citation type="journal article" date="2021" name="Sci. Data">
        <title>Chromosome-scale genome sequencing, assembly and annotation of six genomes from subfamily Leishmaniinae.</title>
        <authorList>
            <person name="Almutairi H."/>
            <person name="Urbaniak M.D."/>
            <person name="Bates M.D."/>
            <person name="Jariyapan N."/>
            <person name="Kwakye-Nuako G."/>
            <person name="Thomaz Soccol V."/>
            <person name="Al-Salem W.S."/>
            <person name="Dillon R.J."/>
            <person name="Bates P.A."/>
            <person name="Gatherer D."/>
        </authorList>
    </citation>
    <scope>NUCLEOTIDE SEQUENCE [LARGE SCALE GENOMIC DNA]</scope>
</reference>
<feature type="region of interest" description="Disordered" evidence="1">
    <location>
        <begin position="1"/>
        <end position="35"/>
    </location>
</feature>
<dbReference type="KEGG" id="lmat:92516384"/>
<feature type="region of interest" description="Disordered" evidence="1">
    <location>
        <begin position="933"/>
        <end position="970"/>
    </location>
</feature>
<gene>
    <name evidence="2" type="ORF">LSCM1_06444</name>
</gene>
<sequence>MRAPSSMEAVFDTDGASVRVSSAAPTPSHRASRLRQPTLRWVEPSRVPEMHSSSDIPMPIRKAALLPSPTSSPILESIEMPLFMAITMGDEHDNHELSTVAYDEDLSANKLQSSAHRGGDYLESCSAFKHSRGSINCDGGGGPAAHLIPAPPHHPRLSKTLQQEPRPQLVSPAPPAAPVAAIALPHGSSEAATAASKLNASGGSLCYSQALAGDASITTRLSFRDGRCARKGSDESELASQRLSRRPRDLPSFRPTPIALPFYTAGSERQCMLPATPVAAPPSGSGSARSLALEHGSRRFSNRTHPQQKQQRRRRNSNGSMEDGNAAASVTNSILTTLTSATGILASVCELPVLPLQSNQEAPDPAGKCPSTVFSGCLYVSQSSLALSSPSPSLCTRGADVQAALASSPARSCVQEMAVGGAGTPPKVGMHASEQHKKVNFTRVPVSKRHSTVGPLGFDPSERLRPPLHEPPQRLLSPALRAHPKGCKTPLLAGRPHSPASSAVGNSLQDMSSHKTAALSSVGVAATPASAASMSCVGRATTLVGEQATEAHRENASALLMEANVCAMFSGSTYAGVREPTELHVLRALPVARTFLGHVAVGVAPLSVAVSPLATTRTSPGWAGASCVPRSAPRQALAADSMCPSVTAAPHKQPLVPKAPPAGARPSPGALERGLNDYPRRSTESALTSLLATLVPGDKVEAVAAGFRAPLSRCSSSLCNLREEDAPMSFESPQPLRSGTISISASSDAANAKRDCAADTTTAVLGDVSSPPPPVACVTPKVAATATLPSQRRFQSSLAGEGHAELTATCTAMLPESKGGAVTGIEEAVVPALGRKPMQSLAPLSRMLLPPQRWQKAAFRFHSVLQRSEGLERGTPVSSYSPSMGINEERENGFPAVRNVEVSVVAEDYCGRGESQVGEQPILAMSLQQSADAVPVGNAPGRRRSCTATDKQCSHKSQPDKPPPVEPRREDNAVDLLASISSRRELWKGLQLPHPTAPGDISFDNAAGQTLHSVTSLTRRFGYETGMRHMNSDACFGTFISSANSIRSSCEDRPSSFHLGNTNKERSSPPATQAASACTASPNISSASMRCERGSRGTSVRGNCHRKRENRGGDWAVSSAASHRCGVSCGSVSHQTMSSSVSILSFAFESTSSTTPGGSAALRRSGAAVKAHSFLQARSLNSLATESINTVASQPSSEEAMHLDDWKESRKSPKGICSGSSDVSSLPSLALSNSERQAFWQEAPQHLFNAESPQWQENRRRSAAAAKQRTLVLLQLPNSPPPLNAVDEPERRRHQHQPQKCRSSQHQRRSTNTSGSPSHERQ</sequence>
<dbReference type="Proteomes" id="UP000673552">
    <property type="component" value="Unassembled WGS sequence"/>
</dbReference>
<name>A0A836KVV7_9TRYP</name>
<feature type="region of interest" description="Disordered" evidence="1">
    <location>
        <begin position="1272"/>
        <end position="1322"/>
    </location>
</feature>
<feature type="region of interest" description="Disordered" evidence="1">
    <location>
        <begin position="274"/>
        <end position="325"/>
    </location>
</feature>
<proteinExistence type="predicted"/>
<reference evidence="3" key="1">
    <citation type="journal article" date="2021" name="Microbiol. Resour. Announc.">
        <title>LGAAP: Leishmaniinae Genome Assembly and Annotation Pipeline.</title>
        <authorList>
            <person name="Almutairi H."/>
            <person name="Urbaniak M.D."/>
            <person name="Bates M.D."/>
            <person name="Jariyapan N."/>
            <person name="Kwakye-Nuako G."/>
            <person name="Thomaz-Soccol V."/>
            <person name="Al-Salem W.S."/>
            <person name="Dillon R.J."/>
            <person name="Bates P.A."/>
            <person name="Gatherer D."/>
        </authorList>
    </citation>
    <scope>NUCLEOTIDE SEQUENCE [LARGE SCALE GENOMIC DNA]</scope>
</reference>
<dbReference type="GeneID" id="92516384"/>
<feature type="compositionally biased region" description="Basic and acidic residues" evidence="1">
    <location>
        <begin position="1199"/>
        <end position="1211"/>
    </location>
</feature>
<dbReference type="EMBL" id="JAFEUZ010000020">
    <property type="protein sequence ID" value="KAG5480023.1"/>
    <property type="molecule type" value="Genomic_DNA"/>
</dbReference>
<feature type="region of interest" description="Disordered" evidence="1">
    <location>
        <begin position="1053"/>
        <end position="1115"/>
    </location>
</feature>
<feature type="compositionally biased region" description="Low complexity" evidence="1">
    <location>
        <begin position="274"/>
        <end position="290"/>
    </location>
</feature>
<feature type="compositionally biased region" description="Basic residues" evidence="1">
    <location>
        <begin position="1292"/>
        <end position="1309"/>
    </location>
</feature>
<accession>A0A836KVV7</accession>
<dbReference type="OrthoDB" id="266569at2759"/>
<feature type="compositionally biased region" description="Low complexity" evidence="1">
    <location>
        <begin position="1218"/>
        <end position="1228"/>
    </location>
</feature>
<organism evidence="2 3">
    <name type="scientific">Leishmania martiniquensis</name>
    <dbReference type="NCBI Taxonomy" id="1580590"/>
    <lineage>
        <taxon>Eukaryota</taxon>
        <taxon>Discoba</taxon>
        <taxon>Euglenozoa</taxon>
        <taxon>Kinetoplastea</taxon>
        <taxon>Metakinetoplastina</taxon>
        <taxon>Trypanosomatida</taxon>
        <taxon>Trypanosomatidae</taxon>
        <taxon>Leishmaniinae</taxon>
        <taxon>Leishmania</taxon>
    </lineage>
</organism>
<dbReference type="RefSeq" id="XP_067179186.1">
    <property type="nucleotide sequence ID" value="XM_067323872.1"/>
</dbReference>
<feature type="compositionally biased region" description="Low complexity" evidence="1">
    <location>
        <begin position="661"/>
        <end position="670"/>
    </location>
</feature>
<keyword evidence="3" id="KW-1185">Reference proteome</keyword>
<comment type="caution">
    <text evidence="2">The sequence shown here is derived from an EMBL/GenBank/DDBJ whole genome shotgun (WGS) entry which is preliminary data.</text>
</comment>
<evidence type="ECO:0000313" key="2">
    <source>
        <dbReference type="EMBL" id="KAG5480023.1"/>
    </source>
</evidence>
<feature type="compositionally biased region" description="Polar residues" evidence="1">
    <location>
        <begin position="1069"/>
        <end position="1088"/>
    </location>
</feature>
<feature type="region of interest" description="Disordered" evidence="1">
    <location>
        <begin position="654"/>
        <end position="676"/>
    </location>
</feature>
<feature type="region of interest" description="Disordered" evidence="1">
    <location>
        <begin position="1191"/>
        <end position="1228"/>
    </location>
</feature>
<feature type="region of interest" description="Disordered" evidence="1">
    <location>
        <begin position="228"/>
        <end position="256"/>
    </location>
</feature>